<evidence type="ECO:0000256" key="3">
    <source>
        <dbReference type="ARBA" id="ARBA00022691"/>
    </source>
</evidence>
<reference evidence="7 8" key="1">
    <citation type="submission" date="2016-10" db="EMBL/GenBank/DDBJ databases">
        <authorList>
            <person name="de Groot N.N."/>
        </authorList>
    </citation>
    <scope>NUCLEOTIDE SEQUENCE [LARGE SCALE GENOMIC DNA]</scope>
    <source>
        <strain evidence="7 8">DSM 12130</strain>
    </source>
</reference>
<dbReference type="Pfam" id="PF05958">
    <property type="entry name" value="tRNA_U5-meth_tr"/>
    <property type="match status" value="1"/>
</dbReference>
<feature type="region of interest" description="Disordered" evidence="6">
    <location>
        <begin position="44"/>
        <end position="67"/>
    </location>
</feature>
<sequence length="449" mass="51482">MLFHYLYIQVDFCGRHRYTKRYAITGLNIVKLLTDYPSGRFQPTMKKNIPNRLRNPHSPPDKPREEVVTPPCPYFRDCGGCQLQDRTYRESLRVKEARLTALLGRFGKIEPIISMKTPWSYRNKCHSTFAYDRRFGIRNGLYAEYSHRVIPIDRCLIQDERADNIIATIASMMKSFKMTAYNEQTGQGFLRHVLIKIGFASNEIMVVLVVTSNIFPGKNHFVKALRKKHPEIKTIIQNINGEDTTMVLGKREIVLFGKGWIEDTLCNMKFQISAKSFFQINPVQTEKLYEKAMEMARLTGREIVLDAYSGIGTIGLVASGRAKTVIGVELNGDAVRNAQRSARLNNVTNATFHKGDAGKFMESMAKNGQKLDVVFMDPPRSGSTQTFIHSIGKIKPRRVVYISCGPESLARDLDWLRQENYDVKKIQPVDMFPWTEHVETCVELRRRDI</sequence>
<feature type="binding site" evidence="4">
    <location>
        <position position="329"/>
    </location>
    <ligand>
        <name>S-adenosyl-L-methionine</name>
        <dbReference type="ChEBI" id="CHEBI:59789"/>
    </ligand>
</feature>
<dbReference type="PANTHER" id="PTHR11061:SF30">
    <property type="entry name" value="TRNA (URACIL(54)-C(5))-METHYLTRANSFERASE"/>
    <property type="match status" value="1"/>
</dbReference>
<feature type="active site" description="Nucleophile" evidence="4">
    <location>
        <position position="404"/>
    </location>
</feature>
<dbReference type="Gene3D" id="3.40.50.150">
    <property type="entry name" value="Vaccinia Virus protein VP39"/>
    <property type="match status" value="1"/>
</dbReference>
<dbReference type="InterPro" id="IPR030390">
    <property type="entry name" value="MeTrfase_TrmA_AS"/>
</dbReference>
<evidence type="ECO:0000256" key="6">
    <source>
        <dbReference type="SAM" id="MobiDB-lite"/>
    </source>
</evidence>
<evidence type="ECO:0000256" key="5">
    <source>
        <dbReference type="PROSITE-ProRule" id="PRU10015"/>
    </source>
</evidence>
<protein>
    <submittedName>
        <fullName evidence="7">23S rRNA (Uracil1939-C5)-methyltransferase</fullName>
    </submittedName>
</protein>
<keyword evidence="2 4" id="KW-0808">Transferase</keyword>
<keyword evidence="3 4" id="KW-0949">S-adenosyl-L-methionine</keyword>
<organism evidence="7 8">
    <name type="scientific">Desulforhopalus singaporensis</name>
    <dbReference type="NCBI Taxonomy" id="91360"/>
    <lineage>
        <taxon>Bacteria</taxon>
        <taxon>Pseudomonadati</taxon>
        <taxon>Thermodesulfobacteriota</taxon>
        <taxon>Desulfobulbia</taxon>
        <taxon>Desulfobulbales</taxon>
        <taxon>Desulfocapsaceae</taxon>
        <taxon>Desulforhopalus</taxon>
    </lineage>
</organism>
<evidence type="ECO:0000313" key="7">
    <source>
        <dbReference type="EMBL" id="SDO89568.1"/>
    </source>
</evidence>
<feature type="binding site" evidence="4">
    <location>
        <position position="279"/>
    </location>
    <ligand>
        <name>S-adenosyl-L-methionine</name>
        <dbReference type="ChEBI" id="CHEBI:59789"/>
    </ligand>
</feature>
<dbReference type="FunFam" id="2.40.50.1070:FF:000003">
    <property type="entry name" value="23S rRNA (Uracil-5-)-methyltransferase RumA"/>
    <property type="match status" value="1"/>
</dbReference>
<dbReference type="CDD" id="cd02440">
    <property type="entry name" value="AdoMet_MTases"/>
    <property type="match status" value="1"/>
</dbReference>
<feature type="active site" evidence="5">
    <location>
        <position position="404"/>
    </location>
</feature>
<dbReference type="STRING" id="91360.SAMN05660330_01316"/>
<keyword evidence="8" id="KW-1185">Reference proteome</keyword>
<proteinExistence type="inferred from homology"/>
<dbReference type="Gene3D" id="2.40.50.1070">
    <property type="match status" value="1"/>
</dbReference>
<comment type="similarity">
    <text evidence="4">Belongs to the class I-like SAM-binding methyltransferase superfamily. RNA M5U methyltransferase family.</text>
</comment>
<dbReference type="Proteomes" id="UP000199073">
    <property type="component" value="Unassembled WGS sequence"/>
</dbReference>
<feature type="binding site" evidence="4">
    <location>
        <position position="377"/>
    </location>
    <ligand>
        <name>S-adenosyl-L-methionine</name>
        <dbReference type="ChEBI" id="CHEBI:59789"/>
    </ligand>
</feature>
<dbReference type="EMBL" id="FNJI01000007">
    <property type="protein sequence ID" value="SDO89568.1"/>
    <property type="molecule type" value="Genomic_DNA"/>
</dbReference>
<dbReference type="InterPro" id="IPR029063">
    <property type="entry name" value="SAM-dependent_MTases_sf"/>
</dbReference>
<evidence type="ECO:0000313" key="8">
    <source>
        <dbReference type="Proteomes" id="UP000199073"/>
    </source>
</evidence>
<dbReference type="InterPro" id="IPR010280">
    <property type="entry name" value="U5_MeTrfase_fam"/>
</dbReference>
<accession>A0A1H0NA82</accession>
<dbReference type="PROSITE" id="PS51687">
    <property type="entry name" value="SAM_MT_RNA_M5U"/>
    <property type="match status" value="1"/>
</dbReference>
<name>A0A1H0NA82_9BACT</name>
<dbReference type="PROSITE" id="PS01230">
    <property type="entry name" value="TRMA_1"/>
    <property type="match status" value="1"/>
</dbReference>
<dbReference type="SUPFAM" id="SSF53335">
    <property type="entry name" value="S-adenosyl-L-methionine-dependent methyltransferases"/>
    <property type="match status" value="1"/>
</dbReference>
<feature type="binding site" evidence="4">
    <location>
        <position position="308"/>
    </location>
    <ligand>
        <name>S-adenosyl-L-methionine</name>
        <dbReference type="ChEBI" id="CHEBI:59789"/>
    </ligand>
</feature>
<evidence type="ECO:0000256" key="1">
    <source>
        <dbReference type="ARBA" id="ARBA00022603"/>
    </source>
</evidence>
<evidence type="ECO:0000256" key="4">
    <source>
        <dbReference type="PROSITE-ProRule" id="PRU01024"/>
    </source>
</evidence>
<dbReference type="PROSITE" id="PS01231">
    <property type="entry name" value="TRMA_2"/>
    <property type="match status" value="1"/>
</dbReference>
<gene>
    <name evidence="7" type="ORF">SAMN05660330_01316</name>
</gene>
<dbReference type="GO" id="GO:0070041">
    <property type="term" value="F:rRNA (uridine-C5-)-methyltransferase activity"/>
    <property type="evidence" value="ECO:0007669"/>
    <property type="project" value="TreeGrafter"/>
</dbReference>
<dbReference type="AlphaFoldDB" id="A0A1H0NA82"/>
<dbReference type="GO" id="GO:0070475">
    <property type="term" value="P:rRNA base methylation"/>
    <property type="evidence" value="ECO:0007669"/>
    <property type="project" value="TreeGrafter"/>
</dbReference>
<dbReference type="PANTHER" id="PTHR11061">
    <property type="entry name" value="RNA M5U METHYLTRANSFERASE"/>
    <property type="match status" value="1"/>
</dbReference>
<dbReference type="NCBIfam" id="TIGR00479">
    <property type="entry name" value="rumA"/>
    <property type="match status" value="1"/>
</dbReference>
<keyword evidence="1 4" id="KW-0489">Methyltransferase</keyword>
<evidence type="ECO:0000256" key="2">
    <source>
        <dbReference type="ARBA" id="ARBA00022679"/>
    </source>
</evidence>
<dbReference type="InterPro" id="IPR030391">
    <property type="entry name" value="MeTrfase_TrmA_CS"/>
</dbReference>
<dbReference type="FunFam" id="3.40.50.150:FF:000009">
    <property type="entry name" value="23S rRNA (Uracil(1939)-C(5))-methyltransferase RlmD"/>
    <property type="match status" value="1"/>
</dbReference>